<dbReference type="Pfam" id="PF15892">
    <property type="entry name" value="BNR_4"/>
    <property type="match status" value="1"/>
</dbReference>
<dbReference type="InterPro" id="IPR036278">
    <property type="entry name" value="Sialidase_sf"/>
</dbReference>
<dbReference type="SUPFAM" id="SSF50939">
    <property type="entry name" value="Sialidases"/>
    <property type="match status" value="1"/>
</dbReference>
<feature type="signal peptide" evidence="2">
    <location>
        <begin position="1"/>
        <end position="43"/>
    </location>
</feature>
<dbReference type="EMBL" id="JANEYT010000049">
    <property type="protein sequence ID" value="MCQ1059893.1"/>
    <property type="molecule type" value="Genomic_DNA"/>
</dbReference>
<gene>
    <name evidence="3" type="ORF">NHN17_17735</name>
</gene>
<organism evidence="3 4">
    <name type="scientific">Photobacterium pectinilyticum</name>
    <dbReference type="NCBI Taxonomy" id="2906793"/>
    <lineage>
        <taxon>Bacteria</taxon>
        <taxon>Pseudomonadati</taxon>
        <taxon>Pseudomonadota</taxon>
        <taxon>Gammaproteobacteria</taxon>
        <taxon>Vibrionales</taxon>
        <taxon>Vibrionaceae</taxon>
        <taxon>Photobacterium</taxon>
    </lineage>
</organism>
<evidence type="ECO:0000313" key="4">
    <source>
        <dbReference type="Proteomes" id="UP001524460"/>
    </source>
</evidence>
<feature type="chain" id="PRO_5045091718" evidence="2">
    <location>
        <begin position="44"/>
        <end position="501"/>
    </location>
</feature>
<evidence type="ECO:0000256" key="2">
    <source>
        <dbReference type="SAM" id="SignalP"/>
    </source>
</evidence>
<keyword evidence="4" id="KW-1185">Reference proteome</keyword>
<sequence length="501" mass="56191">MKFCLTSKLQAKTNSLSSRRFVMRAIVPAISIALLTSTFSVQASQDTNENKAMVEYFADNGFGNPLAVVQAPAGIHENGITYLTYQGNLEDPYVVSYNHDTGEWQGPIKAGFSELGKDNYWAPSGRPIDNHGKPTMIIDDLGYIHIFFGGHGGSARHGENPLGDVHDGRNKHIVSAKPYDISNWIELDNIPPFGNYNQAVKMDNGDIYLFYRHGAHKSDWVFQKSTDHGRTFENPVSFLEHKEREDIEATDSWYAWATKGKGDEIVITYDYHPCWKRHANNGRGHTTERHNAYYMVFNTKEGTWSNIKGEYLDLPVTRELANEKTLVLDTGEKWTFNGSVHLDENGYPHIGTNIGVDLGQLTGGPKQTSHIRWTGKEWLGGNPVNADAVSWGVDTRGDFFLSSPTDITFAIGYKEKGEGVVAYFNSKDGGETFEKQKELLRRNDAGWAMSAMITNAHPDARLFVAERTKGENEWRHMYLLGDNGPIPRAQDEADTRENSSK</sequence>
<keyword evidence="2" id="KW-0732">Signal</keyword>
<proteinExistence type="predicted"/>
<dbReference type="RefSeq" id="WP_255044008.1">
    <property type="nucleotide sequence ID" value="NZ_JANEYT010000049.1"/>
</dbReference>
<comment type="caution">
    <text evidence="3">The sequence shown here is derived from an EMBL/GenBank/DDBJ whole genome shotgun (WGS) entry which is preliminary data.</text>
</comment>
<feature type="region of interest" description="Disordered" evidence="1">
    <location>
        <begin position="481"/>
        <end position="501"/>
    </location>
</feature>
<reference evidence="3 4" key="1">
    <citation type="submission" date="2022-07" db="EMBL/GenBank/DDBJ databases">
        <title>Photobacterium pectinilyticum sp. nov., a marine bacterium isolated from surface seawater of Qingdao offshore.</title>
        <authorList>
            <person name="Wang X."/>
        </authorList>
    </citation>
    <scope>NUCLEOTIDE SEQUENCE [LARGE SCALE GENOMIC DNA]</scope>
    <source>
        <strain evidence="3 4">ZSDE20</strain>
    </source>
</reference>
<feature type="compositionally biased region" description="Basic and acidic residues" evidence="1">
    <location>
        <begin position="489"/>
        <end position="501"/>
    </location>
</feature>
<accession>A0ABT1N578</accession>
<name>A0ABT1N578_9GAMM</name>
<dbReference type="Proteomes" id="UP001524460">
    <property type="component" value="Unassembled WGS sequence"/>
</dbReference>
<evidence type="ECO:0000313" key="3">
    <source>
        <dbReference type="EMBL" id="MCQ1059893.1"/>
    </source>
</evidence>
<evidence type="ECO:0000256" key="1">
    <source>
        <dbReference type="SAM" id="MobiDB-lite"/>
    </source>
</evidence>
<protein>
    <submittedName>
        <fullName evidence="3">BNR repeat-containing protein</fullName>
    </submittedName>
</protein>